<reference evidence="2" key="1">
    <citation type="journal article" date="2011" name="J. Bacteriol.">
        <title>Complete genome of the cellulolytic ruminal bacterium Ruminococcus albus 7.</title>
        <authorList>
            <person name="Suen G."/>
            <person name="Stevenson D.M."/>
            <person name="Bruce D.C."/>
            <person name="Chertkov O."/>
            <person name="Copeland A."/>
            <person name="Cheng J.F."/>
            <person name="Detter C."/>
            <person name="Detter J.C."/>
            <person name="Goodwin L.A."/>
            <person name="Han C.S."/>
            <person name="Hauser L.J."/>
            <person name="Ivanova N.N."/>
            <person name="Kyrpides N.C."/>
            <person name="Land M.L."/>
            <person name="Lapidus A."/>
            <person name="Lucas S."/>
            <person name="Ovchinnikova G."/>
            <person name="Pitluck S."/>
            <person name="Tapia R."/>
            <person name="Woyke T."/>
            <person name="Boyum J."/>
            <person name="Mead D."/>
            <person name="Weimer P.J."/>
        </authorList>
    </citation>
    <scope>NUCLEOTIDE SEQUENCE [LARGE SCALE GENOMIC DNA]</scope>
    <source>
        <strain evidence="2">ATCC 27210 / DSM 20455 / JCM 14654 / NCDO 2250 / 7</strain>
        <plasmid evidence="2">pRUMAL01</plasmid>
    </source>
</reference>
<dbReference type="KEGG" id="ral:Rumal_3365"/>
<organism evidence="1 2">
    <name type="scientific">Ruminococcus albus (strain ATCC 27210 / DSM 20455 / JCM 14654 / NCDO 2250 / 7)</name>
    <dbReference type="NCBI Taxonomy" id="697329"/>
    <lineage>
        <taxon>Bacteria</taxon>
        <taxon>Bacillati</taxon>
        <taxon>Bacillota</taxon>
        <taxon>Clostridia</taxon>
        <taxon>Eubacteriales</taxon>
        <taxon>Oscillospiraceae</taxon>
        <taxon>Ruminococcus</taxon>
    </lineage>
</organism>
<dbReference type="HOGENOM" id="CLU_1757479_0_0_9"/>
<dbReference type="EMBL" id="CP002404">
    <property type="protein sequence ID" value="ADU23825.1"/>
    <property type="molecule type" value="Genomic_DNA"/>
</dbReference>
<protein>
    <submittedName>
        <fullName evidence="1">Uncharacterized protein</fullName>
    </submittedName>
</protein>
<keyword evidence="1" id="KW-0614">Plasmid</keyword>
<geneLocation type="plasmid" evidence="1 2">
    <name>pRUMAL01</name>
</geneLocation>
<evidence type="ECO:0000313" key="1">
    <source>
        <dbReference type="EMBL" id="ADU23825.1"/>
    </source>
</evidence>
<dbReference type="RefSeq" id="WP_013483375.1">
    <property type="nucleotide sequence ID" value="NC_014824.1"/>
</dbReference>
<proteinExistence type="predicted"/>
<dbReference type="Proteomes" id="UP000006919">
    <property type="component" value="Plasmid pRUMAL01"/>
</dbReference>
<gene>
    <name evidence="1" type="ordered locus">Rumal_3365</name>
</gene>
<evidence type="ECO:0000313" key="2">
    <source>
        <dbReference type="Proteomes" id="UP000006919"/>
    </source>
</evidence>
<dbReference type="AlphaFoldDB" id="E6UJH9"/>
<accession>E6UJH9</accession>
<sequence>MSIDKRTEMILKKESLTIFNQFCSKLPSESLGLLMMYLQKFNDDNPDNGTIVFTKKEYEKKLGNEEISIDEIQDGIPDLLGPVRFKGDIQIMFSMFISINIRKISNEYSIFMTCSDIAKDYIFTDPNVAKYNFIDEIKRRIDELTSIM</sequence>
<name>E6UJH9_RUMA7</name>